<dbReference type="GO" id="GO:0005524">
    <property type="term" value="F:ATP binding"/>
    <property type="evidence" value="ECO:0007669"/>
    <property type="project" value="UniProtKB-KW"/>
</dbReference>
<proteinExistence type="inferred from homology"/>
<evidence type="ECO:0000313" key="6">
    <source>
        <dbReference type="EMBL" id="TFF20585.1"/>
    </source>
</evidence>
<dbReference type="EMBL" id="SOZD01000005">
    <property type="protein sequence ID" value="TFF20585.1"/>
    <property type="molecule type" value="Genomic_DNA"/>
</dbReference>
<comment type="similarity">
    <text evidence="1">Belongs to the ABC transporter superfamily.</text>
</comment>
<protein>
    <submittedName>
        <fullName evidence="6">ABC transporter ATP-binding protein</fullName>
    </submittedName>
</protein>
<keyword evidence="3 6" id="KW-0067">ATP-binding</keyword>
<name>A0A4Y8RE67_9HYPH</name>
<dbReference type="InterPro" id="IPR027417">
    <property type="entry name" value="P-loop_NTPase"/>
</dbReference>
<dbReference type="Proteomes" id="UP000298179">
    <property type="component" value="Unassembled WGS sequence"/>
</dbReference>
<evidence type="ECO:0000259" key="5">
    <source>
        <dbReference type="PROSITE" id="PS50893"/>
    </source>
</evidence>
<dbReference type="PROSITE" id="PS50893">
    <property type="entry name" value="ABC_TRANSPORTER_2"/>
    <property type="match status" value="1"/>
</dbReference>
<reference evidence="6 7" key="1">
    <citation type="submission" date="2019-03" db="EMBL/GenBank/DDBJ databases">
        <title>Jiella endophytica sp. nov., a novel endophytic bacterium isolated from root of Ficus microcarpa Linn. f.</title>
        <authorList>
            <person name="Tuo L."/>
        </authorList>
    </citation>
    <scope>NUCLEOTIDE SEQUENCE [LARGE SCALE GENOMIC DNA]</scope>
    <source>
        <strain evidence="6 7">CBS5Q-3</strain>
    </source>
</reference>
<dbReference type="AlphaFoldDB" id="A0A4Y8RE67"/>
<dbReference type="InterPro" id="IPR015854">
    <property type="entry name" value="ABC_transpr_LolD-like"/>
</dbReference>
<evidence type="ECO:0000256" key="4">
    <source>
        <dbReference type="ARBA" id="ARBA00022967"/>
    </source>
</evidence>
<gene>
    <name evidence="6" type="ORF">E3C22_16920</name>
</gene>
<dbReference type="PANTHER" id="PTHR24220:SF689">
    <property type="entry name" value="LIPOPROTEIN-RELEASING SYSTEM ATP-BINDING PROTEIN LOLD"/>
    <property type="match status" value="1"/>
</dbReference>
<dbReference type="Gene3D" id="3.40.50.300">
    <property type="entry name" value="P-loop containing nucleotide triphosphate hydrolases"/>
    <property type="match status" value="1"/>
</dbReference>
<dbReference type="GO" id="GO:0022857">
    <property type="term" value="F:transmembrane transporter activity"/>
    <property type="evidence" value="ECO:0007669"/>
    <property type="project" value="TreeGrafter"/>
</dbReference>
<keyword evidence="4" id="KW-1278">Translocase</keyword>
<dbReference type="GO" id="GO:0005886">
    <property type="term" value="C:plasma membrane"/>
    <property type="evidence" value="ECO:0007669"/>
    <property type="project" value="TreeGrafter"/>
</dbReference>
<dbReference type="PANTHER" id="PTHR24220">
    <property type="entry name" value="IMPORT ATP-BINDING PROTEIN"/>
    <property type="match status" value="1"/>
</dbReference>
<dbReference type="InterPro" id="IPR017871">
    <property type="entry name" value="ABC_transporter-like_CS"/>
</dbReference>
<dbReference type="OrthoDB" id="9787227at2"/>
<dbReference type="SUPFAM" id="SSF52540">
    <property type="entry name" value="P-loop containing nucleoside triphosphate hydrolases"/>
    <property type="match status" value="1"/>
</dbReference>
<dbReference type="GO" id="GO:0016887">
    <property type="term" value="F:ATP hydrolysis activity"/>
    <property type="evidence" value="ECO:0007669"/>
    <property type="project" value="InterPro"/>
</dbReference>
<comment type="caution">
    <text evidence="6">The sequence shown here is derived from an EMBL/GenBank/DDBJ whole genome shotgun (WGS) entry which is preliminary data.</text>
</comment>
<keyword evidence="2" id="KW-0547">Nucleotide-binding</keyword>
<evidence type="ECO:0000256" key="2">
    <source>
        <dbReference type="ARBA" id="ARBA00022741"/>
    </source>
</evidence>
<evidence type="ECO:0000256" key="3">
    <source>
        <dbReference type="ARBA" id="ARBA00022840"/>
    </source>
</evidence>
<dbReference type="PROSITE" id="PS00211">
    <property type="entry name" value="ABC_TRANSPORTER_1"/>
    <property type="match status" value="1"/>
</dbReference>
<evidence type="ECO:0000313" key="7">
    <source>
        <dbReference type="Proteomes" id="UP000298179"/>
    </source>
</evidence>
<dbReference type="InterPro" id="IPR003593">
    <property type="entry name" value="AAA+_ATPase"/>
</dbReference>
<sequence length="230" mass="24323">MPSTSAAEVSLDLVVRDLVVKAREGRELLSVERLDIPAGSRIGIRGPSGAGKSTLLFAIAGLLRPSSGTVAWGDQRISEMSPGDRARFRRENVGLVFQDFLLFEELSALGNAAIAARYASRSSRRAIIAAAGAGLERLGLKKLGGRRVESFSGGERQRVAMARALANDPGIILADEPTASLDRTSADRLIEDLSALSGGSGRTLIAVSHDAALHARMDRVIDVVDGRPLV</sequence>
<dbReference type="InterPro" id="IPR003439">
    <property type="entry name" value="ABC_transporter-like_ATP-bd"/>
</dbReference>
<dbReference type="Pfam" id="PF00005">
    <property type="entry name" value="ABC_tran"/>
    <property type="match status" value="1"/>
</dbReference>
<dbReference type="SMART" id="SM00382">
    <property type="entry name" value="AAA"/>
    <property type="match status" value="1"/>
</dbReference>
<evidence type="ECO:0000256" key="1">
    <source>
        <dbReference type="ARBA" id="ARBA00005417"/>
    </source>
</evidence>
<keyword evidence="7" id="KW-1185">Reference proteome</keyword>
<accession>A0A4Y8RE67</accession>
<feature type="domain" description="ABC transporter" evidence="5">
    <location>
        <begin position="13"/>
        <end position="230"/>
    </location>
</feature>
<organism evidence="6 7">
    <name type="scientific">Jiella endophytica</name>
    <dbReference type="NCBI Taxonomy" id="2558362"/>
    <lineage>
        <taxon>Bacteria</taxon>
        <taxon>Pseudomonadati</taxon>
        <taxon>Pseudomonadota</taxon>
        <taxon>Alphaproteobacteria</taxon>
        <taxon>Hyphomicrobiales</taxon>
        <taxon>Aurantimonadaceae</taxon>
        <taxon>Jiella</taxon>
    </lineage>
</organism>